<evidence type="ECO:0000313" key="3">
    <source>
        <dbReference type="Proteomes" id="UP000001007"/>
    </source>
</evidence>
<dbReference type="PANTHER" id="PTHR30189:SF1">
    <property type="entry name" value="LPS-ASSEMBLY PROTEIN LPTD"/>
    <property type="match status" value="1"/>
</dbReference>
<dbReference type="eggNOG" id="COG1452">
    <property type="taxonomic scope" value="Bacteria"/>
</dbReference>
<dbReference type="EMBL" id="AE006470">
    <property type="protein sequence ID" value="AAM71765.1"/>
    <property type="molecule type" value="Genomic_DNA"/>
</dbReference>
<protein>
    <recommendedName>
        <fullName evidence="1">LPS-assembly protein LptD central domain-containing protein</fullName>
    </recommendedName>
</protein>
<dbReference type="EnsemblBacteria" id="AAM71765">
    <property type="protein sequence ID" value="AAM71765"/>
    <property type="gene ID" value="CT0523"/>
</dbReference>
<accession>Q8KF09</accession>
<dbReference type="STRING" id="194439.CT0523"/>
<dbReference type="GO" id="GO:1990351">
    <property type="term" value="C:transporter complex"/>
    <property type="evidence" value="ECO:0007669"/>
    <property type="project" value="TreeGrafter"/>
</dbReference>
<evidence type="ECO:0000313" key="2">
    <source>
        <dbReference type="EMBL" id="AAM71765.1"/>
    </source>
</evidence>
<feature type="domain" description="LPS-assembly protein LptD central" evidence="1">
    <location>
        <begin position="255"/>
        <end position="769"/>
    </location>
</feature>
<dbReference type="HOGENOM" id="CLU_007637_0_0_10"/>
<dbReference type="Pfam" id="PF19838">
    <property type="entry name" value="LptD_2"/>
    <property type="match status" value="1"/>
</dbReference>
<proteinExistence type="predicted"/>
<dbReference type="KEGG" id="cte:CT0523"/>
<keyword evidence="3" id="KW-1185">Reference proteome</keyword>
<sequence length="963" mass="107607">MSCSGEVSIKEKGFIYSCSDLHDEHHQRPLTQHDPPVKFTKSIKLLTLLLLVQSFEGILPLRAGESASKPQKAKDGALPDSLLEKREDLDSTVVYTARDSLIYNVSKRTADLFGKAKVNYKDSRIEGPRITIEQATSTARATASRDSLGRPAELPVYTGKDGSFSAETIAYNYKTRIGTASDMSSKSDRDIYSGGSDQAIYSGKEVKRMPSGELYIEDGVYTTCDLEEPHYWFAGKHMKIIPGERLISRPFVMYIHPEIFHMRLPVLPVMYLPYMSAPISNKRASGFLFPRFGNSGDMGSYFSNLGYFWAINDYADLRLDGDIAFKGGWRLGERFRYKNGDRYSGSISGEYARIILNSPGDSNYARYINRDLRIEHHQQFDPTAVLDVNLQFLGGDRYYYGYTSVDPENLVTDQATSYASFTKSWDENNRVLLGGYQRVDNLSTDELTQRVTLSLYQNRIYPFRPRLSSSSSESPGWSSRLFVQPTLSGSGQFDAAGGVNTDFYTGNAGLELGYLQDFSPGNRALFTQGLNMQALRKTITGEDDLNATSVQLPFKIQSTLFKYLHLTPALTFTQYRVNSTVNKYYDHIAGKVVTQTINDSDSYATTVFSLDAQTRLYGVMNTGFLDKLVGLTAIRHVFIPTVSFIYNPDYTGSGYGIYGSYYDPVQMKNVQYNRFGESLYADVPEKRTFVGLSLQNIFQGKFRSKKVSNEDGSNAGAGYKTVQLLSLTASSGYNFAADSFPIAPLVLTASSNAFAPALMFSAGATYDFYTYDPATGDRVNKLAMDDGKGLLRFVNGFLNMSVSVSGSLHTSYASHDERDGEMSLVREKALPVEQAIYKERFNSDERTKFSASLPWSLRMSLYLISDKSNPLDPSSAALLNTAARLSLSRNWQVGLNTGYDLRNSEFVYPALMLDRDLHDFWFSAQWVPSGEHKGYLFQIAMKPANLKYLKLKAGSGHIVQSPE</sequence>
<dbReference type="OrthoDB" id="9802320at2"/>
<organism evidence="2 3">
    <name type="scientific">Chlorobaculum tepidum (strain ATCC 49652 / DSM 12025 / NBRC 103806 / TLS)</name>
    <name type="common">Chlorobium tepidum</name>
    <dbReference type="NCBI Taxonomy" id="194439"/>
    <lineage>
        <taxon>Bacteria</taxon>
        <taxon>Pseudomonadati</taxon>
        <taxon>Chlorobiota</taxon>
        <taxon>Chlorobiia</taxon>
        <taxon>Chlorobiales</taxon>
        <taxon>Chlorobiaceae</taxon>
        <taxon>Chlorobaculum</taxon>
    </lineage>
</organism>
<evidence type="ECO:0000259" key="1">
    <source>
        <dbReference type="Pfam" id="PF19838"/>
    </source>
</evidence>
<dbReference type="Proteomes" id="UP000001007">
    <property type="component" value="Chromosome"/>
</dbReference>
<dbReference type="AlphaFoldDB" id="Q8KF09"/>
<dbReference type="PANTHER" id="PTHR30189">
    <property type="entry name" value="LPS-ASSEMBLY PROTEIN"/>
    <property type="match status" value="1"/>
</dbReference>
<dbReference type="InterPro" id="IPR050218">
    <property type="entry name" value="LptD"/>
</dbReference>
<name>Q8KF09_CHLTE</name>
<reference evidence="2 3" key="1">
    <citation type="journal article" date="2002" name="Proc. Natl. Acad. Sci. U.S.A.">
        <title>The complete genome sequence of Chlorobium tepidum TLS, a photosynthetic, anaerobic, green-sulfur bacterium.</title>
        <authorList>
            <person name="Eisen J.A."/>
            <person name="Nelson K.E."/>
            <person name="Paulsen I.T."/>
            <person name="Heidelberg J.F."/>
            <person name="Wu M."/>
            <person name="Dodson R.J."/>
            <person name="Deboy R."/>
            <person name="Gwinn M.L."/>
            <person name="Nelson W.C."/>
            <person name="Haft D.H."/>
            <person name="Hickey E.K."/>
            <person name="Peterson J.D."/>
            <person name="Durkin A.S."/>
            <person name="Kolonay J.L."/>
            <person name="Yang F."/>
            <person name="Holt I."/>
            <person name="Umayam L.A."/>
            <person name="Mason T."/>
            <person name="Brenner M."/>
            <person name="Shea T.P."/>
            <person name="Parksey D."/>
            <person name="Nierman W.C."/>
            <person name="Feldblyum T.V."/>
            <person name="Hansen C.L."/>
            <person name="Craven M.B."/>
            <person name="Radune D."/>
            <person name="Vamathevan J."/>
            <person name="Khouri H."/>
            <person name="White O."/>
            <person name="Gruber T.M."/>
            <person name="Ketchum K.A."/>
            <person name="Venter J.C."/>
            <person name="Tettelin H."/>
            <person name="Bryant D.A."/>
            <person name="Fraser C.M."/>
        </authorList>
    </citation>
    <scope>NUCLEOTIDE SEQUENCE [LARGE SCALE GENOMIC DNA]</scope>
    <source>
        <strain evidence="3">ATCC 49652 / DSM 12025 / NBRC 103806 / TLS</strain>
    </source>
</reference>
<dbReference type="GO" id="GO:0009279">
    <property type="term" value="C:cell outer membrane"/>
    <property type="evidence" value="ECO:0007669"/>
    <property type="project" value="TreeGrafter"/>
</dbReference>
<gene>
    <name evidence="2" type="ordered locus">CT0523</name>
</gene>
<dbReference type="InterPro" id="IPR045659">
    <property type="entry name" value="LptD_2"/>
</dbReference>